<evidence type="ECO:0000313" key="1">
    <source>
        <dbReference type="EMBL" id="MBC5688117.1"/>
    </source>
</evidence>
<dbReference type="PROSITE" id="PS00092">
    <property type="entry name" value="N6_MTASE"/>
    <property type="match status" value="1"/>
</dbReference>
<dbReference type="InterPro" id="IPR029063">
    <property type="entry name" value="SAM-dependent_MTases_sf"/>
</dbReference>
<dbReference type="EMBL" id="JACOPF010000001">
    <property type="protein sequence ID" value="MBC5688117.1"/>
    <property type="molecule type" value="Genomic_DNA"/>
</dbReference>
<dbReference type="Proteomes" id="UP000652477">
    <property type="component" value="Unassembled WGS sequence"/>
</dbReference>
<name>A0A923LG61_9FIRM</name>
<organism evidence="1 2">
    <name type="scientific">Mediterraneibacter hominis</name>
    <dbReference type="NCBI Taxonomy" id="2763054"/>
    <lineage>
        <taxon>Bacteria</taxon>
        <taxon>Bacillati</taxon>
        <taxon>Bacillota</taxon>
        <taxon>Clostridia</taxon>
        <taxon>Lachnospirales</taxon>
        <taxon>Lachnospiraceae</taxon>
        <taxon>Mediterraneibacter</taxon>
    </lineage>
</organism>
<evidence type="ECO:0000313" key="2">
    <source>
        <dbReference type="Proteomes" id="UP000652477"/>
    </source>
</evidence>
<dbReference type="AlphaFoldDB" id="A0A923LG61"/>
<reference evidence="1" key="1">
    <citation type="submission" date="2020-08" db="EMBL/GenBank/DDBJ databases">
        <title>Genome public.</title>
        <authorList>
            <person name="Liu C."/>
            <person name="Sun Q."/>
        </authorList>
    </citation>
    <scope>NUCLEOTIDE SEQUENCE</scope>
    <source>
        <strain evidence="1">NSJ-55</strain>
    </source>
</reference>
<dbReference type="SUPFAM" id="SSF53335">
    <property type="entry name" value="S-adenosyl-L-methionine-dependent methyltransferases"/>
    <property type="match status" value="1"/>
</dbReference>
<accession>A0A923LG61</accession>
<dbReference type="GO" id="GO:0003676">
    <property type="term" value="F:nucleic acid binding"/>
    <property type="evidence" value="ECO:0007669"/>
    <property type="project" value="InterPro"/>
</dbReference>
<protein>
    <submittedName>
        <fullName evidence="1">tRNA (Adenine-N(6)-)-methyltransferase</fullName>
    </submittedName>
</protein>
<dbReference type="GO" id="GO:0008168">
    <property type="term" value="F:methyltransferase activity"/>
    <property type="evidence" value="ECO:0007669"/>
    <property type="project" value="InterPro"/>
</dbReference>
<dbReference type="RefSeq" id="WP_186874751.1">
    <property type="nucleotide sequence ID" value="NZ_JACOPF010000001.1"/>
</dbReference>
<keyword evidence="2" id="KW-1185">Reference proteome</keyword>
<proteinExistence type="predicted"/>
<dbReference type="GO" id="GO:0032259">
    <property type="term" value="P:methylation"/>
    <property type="evidence" value="ECO:0007669"/>
    <property type="project" value="InterPro"/>
</dbReference>
<sequence length="184" mass="21610">MGLNIGYLSSDRSDNELYTPYYAVDAIIKYIPKDKIIWCPFDEEWSAYYNRLKEKGYSVIRSSLLEGKDFLNYAPDKWDIIVSNPPFSNKDKILKRLYFFKKPFAILLPLNSLQGISRYKYFKQGIQLLSFDKRISYHNSKNMGTPAKGSPFASAYFCRNLLPKDLIIEKLNVYERSLYDFKIT</sequence>
<gene>
    <name evidence="1" type="ORF">H8S37_04110</name>
</gene>
<dbReference type="InterPro" id="IPR002052">
    <property type="entry name" value="DNA_methylase_N6_adenine_CS"/>
</dbReference>
<comment type="caution">
    <text evidence="1">The sequence shown here is derived from an EMBL/GenBank/DDBJ whole genome shotgun (WGS) entry which is preliminary data.</text>
</comment>